<gene>
    <name evidence="2" type="ORF">Dsi01nite_073990</name>
</gene>
<evidence type="ECO:0000256" key="1">
    <source>
        <dbReference type="SAM" id="MobiDB-lite"/>
    </source>
</evidence>
<dbReference type="EMBL" id="BONQ01000117">
    <property type="protein sequence ID" value="GIG49358.1"/>
    <property type="molecule type" value="Genomic_DNA"/>
</dbReference>
<proteinExistence type="predicted"/>
<protein>
    <submittedName>
        <fullName evidence="2">Uncharacterized protein</fullName>
    </submittedName>
</protein>
<feature type="region of interest" description="Disordered" evidence="1">
    <location>
        <begin position="68"/>
        <end position="89"/>
    </location>
</feature>
<evidence type="ECO:0000313" key="3">
    <source>
        <dbReference type="Proteomes" id="UP000660611"/>
    </source>
</evidence>
<organism evidence="2 3">
    <name type="scientific">Dactylosporangium siamense</name>
    <dbReference type="NCBI Taxonomy" id="685454"/>
    <lineage>
        <taxon>Bacteria</taxon>
        <taxon>Bacillati</taxon>
        <taxon>Actinomycetota</taxon>
        <taxon>Actinomycetes</taxon>
        <taxon>Micromonosporales</taxon>
        <taxon>Micromonosporaceae</taxon>
        <taxon>Dactylosporangium</taxon>
    </lineage>
</organism>
<keyword evidence="3" id="KW-1185">Reference proteome</keyword>
<sequence length="113" mass="12037">MRAGSKTVGPGNHTGRHGMAGAAAAFGVLLDRLVTRIGELAADARRFDREEMATLADVWDRRARTLATADGTGLSPLPGGGDDQHRQEPGRLRLRLATMRTGVRGDLPRGLLP</sequence>
<name>A0A919PVK3_9ACTN</name>
<reference evidence="2" key="1">
    <citation type="submission" date="2021-01" db="EMBL/GenBank/DDBJ databases">
        <title>Whole genome shotgun sequence of Dactylosporangium siamense NBRC 106093.</title>
        <authorList>
            <person name="Komaki H."/>
            <person name="Tamura T."/>
        </authorList>
    </citation>
    <scope>NUCLEOTIDE SEQUENCE</scope>
    <source>
        <strain evidence="2">NBRC 106093</strain>
    </source>
</reference>
<accession>A0A919PVK3</accession>
<dbReference type="Proteomes" id="UP000660611">
    <property type="component" value="Unassembled WGS sequence"/>
</dbReference>
<comment type="caution">
    <text evidence="2">The sequence shown here is derived from an EMBL/GenBank/DDBJ whole genome shotgun (WGS) entry which is preliminary data.</text>
</comment>
<evidence type="ECO:0000313" key="2">
    <source>
        <dbReference type="EMBL" id="GIG49358.1"/>
    </source>
</evidence>
<dbReference type="AlphaFoldDB" id="A0A919PVK3"/>